<gene>
    <name evidence="2" type="ORF">ESCO_005090</name>
</gene>
<organism evidence="2 3">
    <name type="scientific">Escovopsis weberi</name>
    <dbReference type="NCBI Taxonomy" id="150374"/>
    <lineage>
        <taxon>Eukaryota</taxon>
        <taxon>Fungi</taxon>
        <taxon>Dikarya</taxon>
        <taxon>Ascomycota</taxon>
        <taxon>Pezizomycotina</taxon>
        <taxon>Sordariomycetes</taxon>
        <taxon>Hypocreomycetidae</taxon>
        <taxon>Hypocreales</taxon>
        <taxon>Hypocreaceae</taxon>
        <taxon>Escovopsis</taxon>
    </lineage>
</organism>
<sequence length="236" mass="25110">MSSRDQQENGPAGKKRAKRSKLDEAPHNYHYDLSAANGAGTCAMAASFCEVLQDSRLQHQLGNTWGPEAPYNQAMTAASSPLLSTAASTSSSGASSPHTAPVYPIERPEAPFPRKGSQIQRPGQGPDTLDPRSFRAVVGIQTTRSPDPSEGEFGDAGDAVYEPDGRRGTPASQSETPGRGPMPDSPRPRPRDQQMAGQGFAHGDGASRREYLGGLNAELNNLRMHLLQRANGAHVP</sequence>
<reference evidence="2 3" key="1">
    <citation type="submission" date="2015-07" db="EMBL/GenBank/DDBJ databases">
        <title>The genome of the fungus Escovopsis weberi, a specialized disease agent of ant agriculture.</title>
        <authorList>
            <person name="de Man T.J."/>
            <person name="Stajich J.E."/>
            <person name="Kubicek C.P."/>
            <person name="Chenthamara K."/>
            <person name="Atanasova L."/>
            <person name="Druzhinina I.S."/>
            <person name="Birnbaum S."/>
            <person name="Barribeau S.M."/>
            <person name="Teiling C."/>
            <person name="Suen G."/>
            <person name="Currie C."/>
            <person name="Gerardo N.M."/>
        </authorList>
    </citation>
    <scope>NUCLEOTIDE SEQUENCE [LARGE SCALE GENOMIC DNA]</scope>
</reference>
<proteinExistence type="predicted"/>
<keyword evidence="3" id="KW-1185">Reference proteome</keyword>
<evidence type="ECO:0000313" key="3">
    <source>
        <dbReference type="Proteomes" id="UP000053831"/>
    </source>
</evidence>
<evidence type="ECO:0000256" key="1">
    <source>
        <dbReference type="SAM" id="MobiDB-lite"/>
    </source>
</evidence>
<comment type="caution">
    <text evidence="2">The sequence shown here is derived from an EMBL/GenBank/DDBJ whole genome shotgun (WGS) entry which is preliminary data.</text>
</comment>
<feature type="region of interest" description="Disordered" evidence="1">
    <location>
        <begin position="1"/>
        <end position="25"/>
    </location>
</feature>
<dbReference type="AlphaFoldDB" id="A0A0M9VVW8"/>
<dbReference type="Proteomes" id="UP000053831">
    <property type="component" value="Unassembled WGS sequence"/>
</dbReference>
<name>A0A0M9VVW8_ESCWE</name>
<protein>
    <submittedName>
        <fullName evidence="2">Uncharacterized protein</fullName>
    </submittedName>
</protein>
<feature type="region of interest" description="Disordered" evidence="1">
    <location>
        <begin position="61"/>
        <end position="208"/>
    </location>
</feature>
<accession>A0A0M9VVW8</accession>
<feature type="compositionally biased region" description="Low complexity" evidence="1">
    <location>
        <begin position="76"/>
        <end position="101"/>
    </location>
</feature>
<dbReference type="EMBL" id="LGSR01000008">
    <property type="protein sequence ID" value="KOS21409.1"/>
    <property type="molecule type" value="Genomic_DNA"/>
</dbReference>
<evidence type="ECO:0000313" key="2">
    <source>
        <dbReference type="EMBL" id="KOS21409.1"/>
    </source>
</evidence>